<dbReference type="InterPro" id="IPR043137">
    <property type="entry name" value="GGT_ssub_C"/>
</dbReference>
<protein>
    <submittedName>
        <fullName evidence="1">Gamma-glutamyltransferase</fullName>
        <ecNumber evidence="1">2.3.2.2</ecNumber>
    </submittedName>
</protein>
<dbReference type="PANTHER" id="PTHR43881">
    <property type="entry name" value="GAMMA-GLUTAMYLTRANSPEPTIDASE (AFU_ORTHOLOGUE AFUA_4G13580)"/>
    <property type="match status" value="1"/>
</dbReference>
<proteinExistence type="predicted"/>
<dbReference type="EC" id="2.3.2.2" evidence="1"/>
<sequence length="499" mass="54094">MTIAKLGVGVKGVTADHPLAVKAGLEVLEKGGNAFDAAIAVSAVLSVVQPQMGGPGGDGFLLGFIGDDIVAYASSGRSPSGFDPERFITEKPLKGPLTVTVPGLVYLWGVVNEEYGTLDLATLLKPAISLAYNGFHAGYTLAKAVKSVEKDLAGFKWAKYYKGIGLGSRVVNKEMARTLRLIASRGWEEFYHGKLAEEIVDELQDQGVGIGLDDMMDHEGYRVEPLKLEVEDLVLYELPPNTQGASTLQLISALYEEGLDKLEFRDPRRVEAWSRPVEAVYAFRDEYLGDPDHMAIDVGEYLTYTRVKEMVYRGVGRPSGGGDTTFFIVSDGDSLVGFIQSLFHPFGSGLMAGGFPVQNRGIGFARTTGLPNSPAPRKLPLHTLSILGVSGGREKYIIGCVGGDYRPQLHLRVYENLFVYGMDPVEAVNAPRFIYTEPRGRQEVVVEEPLKPTTPAGITVKLVEYFGSHGHVHVAVYDGVKTLLVNDPRSEGIALALSN</sequence>
<dbReference type="EMBL" id="CP002363">
    <property type="protein sequence ID" value="ADV65285.1"/>
    <property type="molecule type" value="Genomic_DNA"/>
</dbReference>
<keyword evidence="1" id="KW-0808">Transferase</keyword>
<dbReference type="PANTHER" id="PTHR43881:SF1">
    <property type="entry name" value="GAMMA-GLUTAMYLTRANSPEPTIDASE (AFU_ORTHOLOGUE AFUA_4G13580)"/>
    <property type="match status" value="1"/>
</dbReference>
<reference evidence="1 2" key="2">
    <citation type="journal article" date="2011" name="Stand. Genomic Sci.">
        <title>Complete genome sequence of Desulfurococcus mucosus type strain (O7/1).</title>
        <authorList>
            <person name="Wirth R."/>
            <person name="Chertkov O."/>
            <person name="Held B."/>
            <person name="Lapidus A."/>
            <person name="Nolan M."/>
            <person name="Lucas S."/>
            <person name="Hammon N."/>
            <person name="Deshpande S."/>
            <person name="Cheng J.F."/>
            <person name="Tapia R."/>
            <person name="Han C."/>
            <person name="Goodwin L."/>
            <person name="Pitluck S."/>
            <person name="Liolios K."/>
            <person name="Ioanna P."/>
            <person name="Ivanova N."/>
            <person name="Mavromatis K."/>
            <person name="Mikhailova N."/>
            <person name="Pati A."/>
            <person name="Chen A."/>
            <person name="Palaniappan K."/>
            <person name="Land M."/>
            <person name="Hauser L."/>
            <person name="Chang Y.J."/>
            <person name="Jeffries C.D."/>
            <person name="Bilek Y."/>
            <person name="Hader T."/>
            <person name="Rohde M."/>
            <person name="Spring S."/>
            <person name="Sikorski J."/>
            <person name="Goker M."/>
            <person name="Woyke T."/>
            <person name="Bristow J."/>
            <person name="Eisen J.A."/>
            <person name="Markowitz V."/>
            <person name="Hugenholtz P."/>
            <person name="Kyrpides N.C."/>
            <person name="Klenk H.P."/>
        </authorList>
    </citation>
    <scope>NUCLEOTIDE SEQUENCE [LARGE SCALE GENOMIC DNA]</scope>
    <source>
        <strain evidence="2">ATCC 35584 / DSM 2162 / JCM 9187 / O7/1</strain>
    </source>
</reference>
<reference evidence="2" key="1">
    <citation type="submission" date="2010-11" db="EMBL/GenBank/DDBJ databases">
        <title>The complete genome of Desulfurococcus mucosus DSM 2162.</title>
        <authorList>
            <consortium name="US DOE Joint Genome Institute (JGI-PGF)"/>
            <person name="Lucas S."/>
            <person name="Copeland A."/>
            <person name="Lapidus A."/>
            <person name="Bruce D."/>
            <person name="Goodwin L."/>
            <person name="Pitluck S."/>
            <person name="Kyrpides N."/>
            <person name="Mavromatis K."/>
            <person name="Pagani I."/>
            <person name="Ivanova N."/>
            <person name="Ovchinnikova G."/>
            <person name="Chertkov O."/>
            <person name="Held B."/>
            <person name="Brettin T."/>
            <person name="Detter J.C."/>
            <person name="Tapia R."/>
            <person name="Han C."/>
            <person name="Land M."/>
            <person name="Hauser L."/>
            <person name="Markowitz V."/>
            <person name="Cheng J.-F."/>
            <person name="Hugenholtz P."/>
            <person name="Woyke T."/>
            <person name="Wu D."/>
            <person name="Wirth R."/>
            <person name="Bilek Y."/>
            <person name="Hader T."/>
            <person name="Klenk H.-P."/>
            <person name="Eisen J.A."/>
        </authorList>
    </citation>
    <scope>NUCLEOTIDE SEQUENCE [LARGE SCALE GENOMIC DNA]</scope>
    <source>
        <strain evidence="2">ATCC 35584 / DSM 2162 / JCM 9187 / O7/1</strain>
    </source>
</reference>
<dbReference type="InterPro" id="IPR029055">
    <property type="entry name" value="Ntn_hydrolases_N"/>
</dbReference>
<dbReference type="STRING" id="765177.Desmu_0982"/>
<gene>
    <name evidence="1" type="ordered locus">Desmu_0982</name>
</gene>
<keyword evidence="2" id="KW-1185">Reference proteome</keyword>
<dbReference type="SUPFAM" id="SSF56235">
    <property type="entry name" value="N-terminal nucleophile aminohydrolases (Ntn hydrolases)"/>
    <property type="match status" value="1"/>
</dbReference>
<keyword evidence="1" id="KW-0012">Acyltransferase</keyword>
<organism evidence="1 2">
    <name type="scientific">Desulfurococcus mucosus (strain ATCC 35584 / DSM 2162 / JCM 9187 / O7/1)</name>
    <dbReference type="NCBI Taxonomy" id="765177"/>
    <lineage>
        <taxon>Archaea</taxon>
        <taxon>Thermoproteota</taxon>
        <taxon>Thermoprotei</taxon>
        <taxon>Desulfurococcales</taxon>
        <taxon>Desulfurococcaceae</taxon>
        <taxon>Desulfurococcus</taxon>
    </lineage>
</organism>
<dbReference type="Gene3D" id="1.10.246.130">
    <property type="match status" value="1"/>
</dbReference>
<dbReference type="InterPro" id="IPR052896">
    <property type="entry name" value="GGT-like_enzyme"/>
</dbReference>
<dbReference type="HOGENOM" id="CLU_014813_3_2_2"/>
<dbReference type="eggNOG" id="arCOG04053">
    <property type="taxonomic scope" value="Archaea"/>
</dbReference>
<dbReference type="Gene3D" id="3.60.20.40">
    <property type="match status" value="1"/>
</dbReference>
<dbReference type="Proteomes" id="UP000001068">
    <property type="component" value="Chromosome"/>
</dbReference>
<dbReference type="PRINTS" id="PR01210">
    <property type="entry name" value="GGTRANSPTASE"/>
</dbReference>
<dbReference type="Pfam" id="PF01019">
    <property type="entry name" value="G_glu_transpept"/>
    <property type="match status" value="1"/>
</dbReference>
<dbReference type="KEGG" id="dmu:Desmu_0982"/>
<dbReference type="GO" id="GO:0103068">
    <property type="term" value="F:leukotriene C4 gamma-glutamyl transferase activity"/>
    <property type="evidence" value="ECO:0007669"/>
    <property type="project" value="UniProtKB-EC"/>
</dbReference>
<evidence type="ECO:0000313" key="2">
    <source>
        <dbReference type="Proteomes" id="UP000001068"/>
    </source>
</evidence>
<dbReference type="AlphaFoldDB" id="E8R9V9"/>
<evidence type="ECO:0000313" key="1">
    <source>
        <dbReference type="EMBL" id="ADV65285.1"/>
    </source>
</evidence>
<name>E8R9V9_DESM0</name>
<dbReference type="OrthoDB" id="183046at2157"/>
<dbReference type="InterPro" id="IPR043138">
    <property type="entry name" value="GGT_lsub"/>
</dbReference>
<accession>E8R9V9</accession>